<dbReference type="InterPro" id="IPR045175">
    <property type="entry name" value="M28_fam"/>
</dbReference>
<sequence>MKFYRLRIEIENLRYFPPLFNYPMKRLTITMSLLLAIGSFSFAQKQDIEKKFDSKAAIEEFTYLASDELMGRDPARPEMKLAYTFIADLLKKAGATPLPGADGFYQNIPFRLSSPPKSGSLKIGDKEFTQGQNMLVLDGKSFSGTYELVDVGFGMDEDFAGKDLKGKIAITNAGAPNKLSPNQLFSEGRTKTLRAKEAGAVALIERFNVPSVPWQLVSGFLNRPQMSVDQGSASDLPYVWIEDAKNQMTGDKLKNAVIAIQGKVNVDIDGKNVLAWIEGTDPVLKNEFIMLSAHYDHVGVGAPDAKGDSIYNGARDNAVGTVAVINAAKYFVQNPPKRSVIFALWTAEEKGLLGSGYFANNPLIPLNQIVYNLNIDNAGYNDTSIITVIGLGRTSADFMIEEAVAEFGLTAKADPSPEQGLFDRSDNVNFARKGIPAPSFTLGFTAFDDEIQQYYHKAADEVDSFDMDYAKIYWKSYILSAQKVANWNQRPKWAVGDKYEEVSKELYGDK</sequence>
<dbReference type="AlphaFoldDB" id="A0A1G5XWJ9"/>
<evidence type="ECO:0000313" key="9">
    <source>
        <dbReference type="Proteomes" id="UP000198756"/>
    </source>
</evidence>
<keyword evidence="9" id="KW-1185">Reference proteome</keyword>
<dbReference type="GO" id="GO:0046872">
    <property type="term" value="F:metal ion binding"/>
    <property type="evidence" value="ECO:0007669"/>
    <property type="project" value="UniProtKB-KW"/>
</dbReference>
<keyword evidence="8" id="KW-0121">Carboxypeptidase</keyword>
<keyword evidence="4" id="KW-0732">Signal</keyword>
<keyword evidence="6" id="KW-0862">Zinc</keyword>
<accession>A0A1G5XWJ9</accession>
<dbReference type="PANTHER" id="PTHR12147:SF56">
    <property type="entry name" value="AMINOPEPTIDASE YDR415C-RELATED"/>
    <property type="match status" value="1"/>
</dbReference>
<keyword evidence="2" id="KW-0645">Protease</keyword>
<feature type="domain" description="Peptidase M28" evidence="7">
    <location>
        <begin position="272"/>
        <end position="468"/>
    </location>
</feature>
<dbReference type="Pfam" id="PF04389">
    <property type="entry name" value="Peptidase_M28"/>
    <property type="match status" value="1"/>
</dbReference>
<evidence type="ECO:0000256" key="3">
    <source>
        <dbReference type="ARBA" id="ARBA00022723"/>
    </source>
</evidence>
<dbReference type="Proteomes" id="UP000198756">
    <property type="component" value="Unassembled WGS sequence"/>
</dbReference>
<dbReference type="EMBL" id="FMXE01000012">
    <property type="protein sequence ID" value="SDA74813.1"/>
    <property type="molecule type" value="Genomic_DNA"/>
</dbReference>
<dbReference type="PANTHER" id="PTHR12147">
    <property type="entry name" value="METALLOPEPTIDASE M28 FAMILY MEMBER"/>
    <property type="match status" value="1"/>
</dbReference>
<dbReference type="InterPro" id="IPR007484">
    <property type="entry name" value="Peptidase_M28"/>
</dbReference>
<dbReference type="Gene3D" id="3.40.630.10">
    <property type="entry name" value="Zn peptidases"/>
    <property type="match status" value="1"/>
</dbReference>
<dbReference type="GO" id="GO:0004180">
    <property type="term" value="F:carboxypeptidase activity"/>
    <property type="evidence" value="ECO:0007669"/>
    <property type="project" value="UniProtKB-KW"/>
</dbReference>
<evidence type="ECO:0000256" key="2">
    <source>
        <dbReference type="ARBA" id="ARBA00022670"/>
    </source>
</evidence>
<dbReference type="InterPro" id="IPR046450">
    <property type="entry name" value="PA_dom_sf"/>
</dbReference>
<keyword evidence="5" id="KW-0378">Hydrolase</keyword>
<organism evidence="8 9">
    <name type="scientific">Algoriphagus alkaliphilus</name>
    <dbReference type="NCBI Taxonomy" id="279824"/>
    <lineage>
        <taxon>Bacteria</taxon>
        <taxon>Pseudomonadati</taxon>
        <taxon>Bacteroidota</taxon>
        <taxon>Cytophagia</taxon>
        <taxon>Cytophagales</taxon>
        <taxon>Cyclobacteriaceae</taxon>
        <taxon>Algoriphagus</taxon>
    </lineage>
</organism>
<evidence type="ECO:0000256" key="1">
    <source>
        <dbReference type="ARBA" id="ARBA00022438"/>
    </source>
</evidence>
<dbReference type="STRING" id="279824.SAMN03080617_02073"/>
<name>A0A1G5XWJ9_9BACT</name>
<dbReference type="SUPFAM" id="SSF53187">
    <property type="entry name" value="Zn-dependent exopeptidases"/>
    <property type="match status" value="1"/>
</dbReference>
<reference evidence="9" key="1">
    <citation type="submission" date="2016-10" db="EMBL/GenBank/DDBJ databases">
        <authorList>
            <person name="Varghese N."/>
            <person name="Submissions S."/>
        </authorList>
    </citation>
    <scope>NUCLEOTIDE SEQUENCE [LARGE SCALE GENOMIC DNA]</scope>
    <source>
        <strain evidence="9">DSM 22703</strain>
    </source>
</reference>
<dbReference type="GO" id="GO:0006508">
    <property type="term" value="P:proteolysis"/>
    <property type="evidence" value="ECO:0007669"/>
    <property type="project" value="UniProtKB-KW"/>
</dbReference>
<evidence type="ECO:0000256" key="4">
    <source>
        <dbReference type="ARBA" id="ARBA00022729"/>
    </source>
</evidence>
<gene>
    <name evidence="8" type="ORF">SAMN03080617_02073</name>
</gene>
<evidence type="ECO:0000256" key="5">
    <source>
        <dbReference type="ARBA" id="ARBA00022801"/>
    </source>
</evidence>
<dbReference type="Gene3D" id="3.50.30.30">
    <property type="match status" value="1"/>
</dbReference>
<dbReference type="SUPFAM" id="SSF52025">
    <property type="entry name" value="PA domain"/>
    <property type="match status" value="1"/>
</dbReference>
<keyword evidence="1" id="KW-0031">Aminopeptidase</keyword>
<keyword evidence="3" id="KW-0479">Metal-binding</keyword>
<evidence type="ECO:0000259" key="7">
    <source>
        <dbReference type="Pfam" id="PF04389"/>
    </source>
</evidence>
<proteinExistence type="predicted"/>
<protein>
    <submittedName>
        <fullName evidence="8">Zn-dependent amino-or carboxypeptidase, M28 family</fullName>
    </submittedName>
</protein>
<dbReference type="GO" id="GO:0004177">
    <property type="term" value="F:aminopeptidase activity"/>
    <property type="evidence" value="ECO:0007669"/>
    <property type="project" value="UniProtKB-KW"/>
</dbReference>
<dbReference type="GO" id="GO:0008235">
    <property type="term" value="F:metalloexopeptidase activity"/>
    <property type="evidence" value="ECO:0007669"/>
    <property type="project" value="InterPro"/>
</dbReference>
<evidence type="ECO:0000256" key="6">
    <source>
        <dbReference type="ARBA" id="ARBA00022833"/>
    </source>
</evidence>
<evidence type="ECO:0000313" key="8">
    <source>
        <dbReference type="EMBL" id="SDA74813.1"/>
    </source>
</evidence>